<name>A0ACB9KYX8_9MYRT</name>
<dbReference type="EMBL" id="CM042891">
    <property type="protein sequence ID" value="KAI4302484.1"/>
    <property type="molecule type" value="Genomic_DNA"/>
</dbReference>
<sequence>MCLLAGYESLRRPPFVIPASSVFGPAPVGISSYEAGCRLVAGCIPFRYRSAGDDSDTSGKIVEVLMINSTSGPGLLFPKGGWDNDETVEEAAVREAIEEAGVRGDLKDLIGHYDFKSKTPQDKICPDGSCRAAMFALFVNEELKSWPEQDIRQRTWVTIPEAVECCRHPWMRDALVNGFLKWQGHNMLED</sequence>
<protein>
    <submittedName>
        <fullName evidence="1">Uncharacterized protein</fullName>
    </submittedName>
</protein>
<accession>A0ACB9KYX8</accession>
<evidence type="ECO:0000313" key="2">
    <source>
        <dbReference type="Proteomes" id="UP001057402"/>
    </source>
</evidence>
<keyword evidence="2" id="KW-1185">Reference proteome</keyword>
<gene>
    <name evidence="1" type="ORF">MLD38_038221</name>
</gene>
<comment type="caution">
    <text evidence="1">The sequence shown here is derived from an EMBL/GenBank/DDBJ whole genome shotgun (WGS) entry which is preliminary data.</text>
</comment>
<reference evidence="2" key="1">
    <citation type="journal article" date="2023" name="Front. Plant Sci.">
        <title>Chromosomal-level genome assembly of Melastoma candidum provides insights into trichome evolution.</title>
        <authorList>
            <person name="Zhong Y."/>
            <person name="Wu W."/>
            <person name="Sun C."/>
            <person name="Zou P."/>
            <person name="Liu Y."/>
            <person name="Dai S."/>
            <person name="Zhou R."/>
        </authorList>
    </citation>
    <scope>NUCLEOTIDE SEQUENCE [LARGE SCALE GENOMIC DNA]</scope>
</reference>
<evidence type="ECO:0000313" key="1">
    <source>
        <dbReference type="EMBL" id="KAI4302484.1"/>
    </source>
</evidence>
<proteinExistence type="predicted"/>
<dbReference type="Proteomes" id="UP001057402">
    <property type="component" value="Chromosome 12"/>
</dbReference>
<organism evidence="1 2">
    <name type="scientific">Melastoma candidum</name>
    <dbReference type="NCBI Taxonomy" id="119954"/>
    <lineage>
        <taxon>Eukaryota</taxon>
        <taxon>Viridiplantae</taxon>
        <taxon>Streptophyta</taxon>
        <taxon>Embryophyta</taxon>
        <taxon>Tracheophyta</taxon>
        <taxon>Spermatophyta</taxon>
        <taxon>Magnoliopsida</taxon>
        <taxon>eudicotyledons</taxon>
        <taxon>Gunneridae</taxon>
        <taxon>Pentapetalae</taxon>
        <taxon>rosids</taxon>
        <taxon>malvids</taxon>
        <taxon>Myrtales</taxon>
        <taxon>Melastomataceae</taxon>
        <taxon>Melastomatoideae</taxon>
        <taxon>Melastomateae</taxon>
        <taxon>Melastoma</taxon>
    </lineage>
</organism>